<dbReference type="AlphaFoldDB" id="A0A7Y0E3F7"/>
<dbReference type="InterPro" id="IPR020846">
    <property type="entry name" value="MFS_dom"/>
</dbReference>
<keyword evidence="1 5" id="KW-0812">Transmembrane</keyword>
<evidence type="ECO:0000259" key="6">
    <source>
        <dbReference type="PROSITE" id="PS50850"/>
    </source>
</evidence>
<dbReference type="InterPro" id="IPR047200">
    <property type="entry name" value="MFS_YcaD-like"/>
</dbReference>
<proteinExistence type="predicted"/>
<accession>A0A7Y0E3F7</accession>
<evidence type="ECO:0000256" key="2">
    <source>
        <dbReference type="ARBA" id="ARBA00022989"/>
    </source>
</evidence>
<feature type="transmembrane region" description="Helical" evidence="5">
    <location>
        <begin position="325"/>
        <end position="346"/>
    </location>
</feature>
<feature type="transmembrane region" description="Helical" evidence="5">
    <location>
        <begin position="352"/>
        <end position="375"/>
    </location>
</feature>
<dbReference type="InterPro" id="IPR036259">
    <property type="entry name" value="MFS_trans_sf"/>
</dbReference>
<feature type="transmembrane region" description="Helical" evidence="5">
    <location>
        <begin position="160"/>
        <end position="177"/>
    </location>
</feature>
<feature type="transmembrane region" description="Helical" evidence="5">
    <location>
        <begin position="75"/>
        <end position="94"/>
    </location>
</feature>
<reference evidence="7 8" key="1">
    <citation type="submission" date="2020-04" db="EMBL/GenBank/DDBJ databases">
        <title>Rhodospirillaceae bacterium KN72 isolated from deep sea.</title>
        <authorList>
            <person name="Zhang D.-C."/>
        </authorList>
    </citation>
    <scope>NUCLEOTIDE SEQUENCE [LARGE SCALE GENOMIC DNA]</scope>
    <source>
        <strain evidence="7 8">KN72</strain>
    </source>
</reference>
<protein>
    <submittedName>
        <fullName evidence="7">MFS transporter</fullName>
    </submittedName>
</protein>
<feature type="compositionally biased region" description="Acidic residues" evidence="4">
    <location>
        <begin position="405"/>
        <end position="419"/>
    </location>
</feature>
<dbReference type="SUPFAM" id="SSF103473">
    <property type="entry name" value="MFS general substrate transporter"/>
    <property type="match status" value="1"/>
</dbReference>
<feature type="transmembrane region" description="Helical" evidence="5">
    <location>
        <begin position="291"/>
        <end position="313"/>
    </location>
</feature>
<feature type="transmembrane region" description="Helical" evidence="5">
    <location>
        <begin position="12"/>
        <end position="33"/>
    </location>
</feature>
<feature type="transmembrane region" description="Helical" evidence="5">
    <location>
        <begin position="45"/>
        <end position="63"/>
    </location>
</feature>
<comment type="caution">
    <text evidence="7">The sequence shown here is derived from an EMBL/GenBank/DDBJ whole genome shotgun (WGS) entry which is preliminary data.</text>
</comment>
<evidence type="ECO:0000256" key="5">
    <source>
        <dbReference type="SAM" id="Phobius"/>
    </source>
</evidence>
<evidence type="ECO:0000313" key="7">
    <source>
        <dbReference type="EMBL" id="NMM46525.1"/>
    </source>
</evidence>
<feature type="transmembrane region" description="Helical" evidence="5">
    <location>
        <begin position="234"/>
        <end position="254"/>
    </location>
</feature>
<dbReference type="EMBL" id="JABBNT010000006">
    <property type="protein sequence ID" value="NMM46525.1"/>
    <property type="molecule type" value="Genomic_DNA"/>
</dbReference>
<dbReference type="Pfam" id="PF07690">
    <property type="entry name" value="MFS_1"/>
    <property type="match status" value="1"/>
</dbReference>
<evidence type="ECO:0000256" key="3">
    <source>
        <dbReference type="ARBA" id="ARBA00023136"/>
    </source>
</evidence>
<dbReference type="PANTHER" id="PTHR23521">
    <property type="entry name" value="TRANSPORTER MFS SUPERFAMILY"/>
    <property type="match status" value="1"/>
</dbReference>
<dbReference type="Gene3D" id="1.20.1250.20">
    <property type="entry name" value="MFS general substrate transporter like domains"/>
    <property type="match status" value="2"/>
</dbReference>
<keyword evidence="3 5" id="KW-0472">Membrane</keyword>
<feature type="region of interest" description="Disordered" evidence="4">
    <location>
        <begin position="399"/>
        <end position="428"/>
    </location>
</feature>
<dbReference type="GO" id="GO:0022857">
    <property type="term" value="F:transmembrane transporter activity"/>
    <property type="evidence" value="ECO:0007669"/>
    <property type="project" value="InterPro"/>
</dbReference>
<feature type="transmembrane region" description="Helical" evidence="5">
    <location>
        <begin position="198"/>
        <end position="222"/>
    </location>
</feature>
<sequence>MLFDARARSIATILLGAGLLFLGYGLMLTVLPVRAQLEGFTETTIGFMGSAYFFGFTVGCLVGPRVVKGVGHARAFAGFAAMIAALTLLFPLLVDAWLWVVLRAVGGVCTSVVYMVVESWLNEQSTNKIRGKVLSLYVIIGNLTTIAGQQMLVIYPENGLAVFSLVAILVAVSLVPVSLTPVKEPDPIPTAKLRIARLYGLSPTGFVGCILFGLADGAFWTFGPVFAHERGLSVADIALFMGAFMAGGTVLQWPVGWLSDRTDRRFVIALCAALSVGSGLGLAFWDAPHPSLGFALAILHGGVMFPIYALCIAHSNDFAPNGEMVEVSSGLLLLYGGGAALGPIILGPVMEHWGAGSLFVMIAGTLGVLALFALYRAMLHRVAGEDTRVHFAPVPRSTQSVYTLETDDEEEEESGDGAEDAPRPEITG</sequence>
<dbReference type="Proteomes" id="UP000539372">
    <property type="component" value="Unassembled WGS sequence"/>
</dbReference>
<keyword evidence="8" id="KW-1185">Reference proteome</keyword>
<feature type="transmembrane region" description="Helical" evidence="5">
    <location>
        <begin position="266"/>
        <end position="285"/>
    </location>
</feature>
<dbReference type="InterPro" id="IPR011701">
    <property type="entry name" value="MFS"/>
</dbReference>
<evidence type="ECO:0000256" key="1">
    <source>
        <dbReference type="ARBA" id="ARBA00022692"/>
    </source>
</evidence>
<dbReference type="PANTHER" id="PTHR23521:SF3">
    <property type="entry name" value="MFS TRANSPORTER"/>
    <property type="match status" value="1"/>
</dbReference>
<feature type="transmembrane region" description="Helical" evidence="5">
    <location>
        <begin position="133"/>
        <end position="154"/>
    </location>
</feature>
<dbReference type="CDD" id="cd17477">
    <property type="entry name" value="MFS_YcaD_like"/>
    <property type="match status" value="1"/>
</dbReference>
<organism evidence="7 8">
    <name type="scientific">Pacificispira spongiicola</name>
    <dbReference type="NCBI Taxonomy" id="2729598"/>
    <lineage>
        <taxon>Bacteria</taxon>
        <taxon>Pseudomonadati</taxon>
        <taxon>Pseudomonadota</taxon>
        <taxon>Alphaproteobacteria</taxon>
        <taxon>Rhodospirillales</taxon>
        <taxon>Rhodospirillaceae</taxon>
        <taxon>Pacificispira</taxon>
    </lineage>
</organism>
<dbReference type="PROSITE" id="PS50850">
    <property type="entry name" value="MFS"/>
    <property type="match status" value="1"/>
</dbReference>
<evidence type="ECO:0000313" key="8">
    <source>
        <dbReference type="Proteomes" id="UP000539372"/>
    </source>
</evidence>
<name>A0A7Y0E3F7_9PROT</name>
<feature type="transmembrane region" description="Helical" evidence="5">
    <location>
        <begin position="100"/>
        <end position="121"/>
    </location>
</feature>
<gene>
    <name evidence="7" type="ORF">HH303_18690</name>
</gene>
<feature type="domain" description="Major facilitator superfamily (MFS) profile" evidence="6">
    <location>
        <begin position="201"/>
        <end position="428"/>
    </location>
</feature>
<dbReference type="RefSeq" id="WP_169626922.1">
    <property type="nucleotide sequence ID" value="NZ_JABBNT010000006.1"/>
</dbReference>
<keyword evidence="2 5" id="KW-1133">Transmembrane helix</keyword>
<evidence type="ECO:0000256" key="4">
    <source>
        <dbReference type="SAM" id="MobiDB-lite"/>
    </source>
</evidence>
<dbReference type="GO" id="GO:0005886">
    <property type="term" value="C:plasma membrane"/>
    <property type="evidence" value="ECO:0007669"/>
    <property type="project" value="TreeGrafter"/>
</dbReference>